<dbReference type="OrthoDB" id="310364at2759"/>
<keyword evidence="5" id="KW-1185">Reference proteome</keyword>
<proteinExistence type="inferred from homology"/>
<dbReference type="Pfam" id="PF14753">
    <property type="entry name" value="FAM221"/>
    <property type="match status" value="1"/>
</dbReference>
<evidence type="ECO:0000313" key="5">
    <source>
        <dbReference type="Proteomes" id="UP000275408"/>
    </source>
</evidence>
<evidence type="ECO:0000313" key="4">
    <source>
        <dbReference type="EMBL" id="RMX47284.1"/>
    </source>
</evidence>
<feature type="region of interest" description="Disordered" evidence="3">
    <location>
        <begin position="280"/>
        <end position="341"/>
    </location>
</feature>
<organism evidence="4 5">
    <name type="scientific">Pocillopora damicornis</name>
    <name type="common">Cauliflower coral</name>
    <name type="synonym">Millepora damicornis</name>
    <dbReference type="NCBI Taxonomy" id="46731"/>
    <lineage>
        <taxon>Eukaryota</taxon>
        <taxon>Metazoa</taxon>
        <taxon>Cnidaria</taxon>
        <taxon>Anthozoa</taxon>
        <taxon>Hexacorallia</taxon>
        <taxon>Scleractinia</taxon>
        <taxon>Astrocoeniina</taxon>
        <taxon>Pocilloporidae</taxon>
        <taxon>Pocillopora</taxon>
    </lineage>
</organism>
<reference evidence="4 5" key="1">
    <citation type="journal article" date="2018" name="Sci. Rep.">
        <title>Comparative analysis of the Pocillopora damicornis genome highlights role of immune system in coral evolution.</title>
        <authorList>
            <person name="Cunning R."/>
            <person name="Bay R.A."/>
            <person name="Gillette P."/>
            <person name="Baker A.C."/>
            <person name="Traylor-Knowles N."/>
        </authorList>
    </citation>
    <scope>NUCLEOTIDE SEQUENCE [LARGE SCALE GENOMIC DNA]</scope>
    <source>
        <strain evidence="4">RSMAS</strain>
        <tissue evidence="4">Whole animal</tissue>
    </source>
</reference>
<dbReference type="InterPro" id="IPR026755">
    <property type="entry name" value="Fam221a/b"/>
</dbReference>
<dbReference type="PANTHER" id="PTHR31214">
    <property type="entry name" value="PROTEIN FAM221A-RELATED"/>
    <property type="match status" value="1"/>
</dbReference>
<comment type="similarity">
    <text evidence="1">Belongs to the FAM221 family.</text>
</comment>
<dbReference type="PANTHER" id="PTHR31214:SF2">
    <property type="entry name" value="PROTEIN FAM221A"/>
    <property type="match status" value="1"/>
</dbReference>
<name>A0A3M6U190_POCDA</name>
<feature type="compositionally biased region" description="Polar residues" evidence="3">
    <location>
        <begin position="324"/>
        <end position="341"/>
    </location>
</feature>
<protein>
    <recommendedName>
        <fullName evidence="2">Protein FAM221A</fullName>
    </recommendedName>
</protein>
<evidence type="ECO:0000256" key="2">
    <source>
        <dbReference type="ARBA" id="ARBA00039630"/>
    </source>
</evidence>
<gene>
    <name evidence="4" type="ORF">pdam_00012646</name>
</gene>
<dbReference type="EMBL" id="RCHS01002445">
    <property type="protein sequence ID" value="RMX47284.1"/>
    <property type="molecule type" value="Genomic_DNA"/>
</dbReference>
<evidence type="ECO:0000256" key="1">
    <source>
        <dbReference type="ARBA" id="ARBA00011026"/>
    </source>
</evidence>
<comment type="caution">
    <text evidence="4">The sequence shown here is derived from an EMBL/GenBank/DDBJ whole genome shotgun (WGS) entry which is preliminary data.</text>
</comment>
<feature type="compositionally biased region" description="Low complexity" evidence="3">
    <location>
        <begin position="298"/>
        <end position="309"/>
    </location>
</feature>
<dbReference type="AlphaFoldDB" id="A0A3M6U190"/>
<dbReference type="OMA" id="LCFCKHR"/>
<evidence type="ECO:0000256" key="3">
    <source>
        <dbReference type="SAM" id="MobiDB-lite"/>
    </source>
</evidence>
<accession>A0A3M6U190</accession>
<sequence>MAGDRIHLKLDSTAAASIDQYLEYRRIVGDDDGGKLFTPEEYEEYKKKVLPQRMKNRLYVSWTAPNGMDCKMVGPETMCFCNHRYKQHKTDYETLPQIRPIPVPCRVSGCKCKSYHYVPKNGTQPIRCQCKHFADDHSEVVPYKCSKGCACKKFRSSYTCGCGEPTYAHKTIVETKEERISRGHPTGHDVPYAAMGGITGFSSLMDGYMRLDDSGIGPPPLHMLEQPVGPNDHPFLRAQAGLAGLSLEDGMGAGAGQVACRTTEEEDMAYFEKRYQARLKAEKEQSRVQRSPQPKRLTGPGTTQQSTGSASRKTGPSKMKSATKPVSSRSLVSQTGRQSNR</sequence>
<dbReference type="Proteomes" id="UP000275408">
    <property type="component" value="Unassembled WGS sequence"/>
</dbReference>